<evidence type="ECO:0000313" key="1">
    <source>
        <dbReference type="EMBL" id="WOB43191.1"/>
    </source>
</evidence>
<dbReference type="AlphaFoldDB" id="A0AA96Y4L3"/>
<accession>A0AA96Y4L3</accession>
<name>A0AA96Y4L3_9CYAN</name>
<organism evidence="1">
    <name type="scientific">Thermoleptolyngbya oregonensis NK1-22</name>
    <dbReference type="NCBI Taxonomy" id="2547457"/>
    <lineage>
        <taxon>Bacteria</taxon>
        <taxon>Bacillati</taxon>
        <taxon>Cyanobacteriota</taxon>
        <taxon>Cyanophyceae</taxon>
        <taxon>Oculatellales</taxon>
        <taxon>Oculatellaceae</taxon>
        <taxon>Thermoleptolyngbya</taxon>
    </lineage>
</organism>
<protein>
    <submittedName>
        <fullName evidence="1">Uncharacterized protein</fullName>
    </submittedName>
</protein>
<sequence>MNKLLVPFLGVVAGLAIGAIAALSLSMRQVARVPDWYTTEAPTEISSSSPTLPSSQLLESLATSSTPVELNSQQVNQLVAEAIARSPEGQALLQNGFSTTIEDGQIKGGVVVNLSELPTDGLTEQERAALDRVLAFVPALGRRGVYLGIEGNPTVRNGKLQFDENMTVKVGNLSLPASVVASQLGLSLTKLEARINAELEARGIDLRDVRVEGDRLIINGQT</sequence>
<reference evidence="1" key="1">
    <citation type="submission" date="2020-05" db="EMBL/GenBank/DDBJ databases">
        <authorList>
            <person name="Zhu T."/>
            <person name="Keshari N."/>
            <person name="Lu X."/>
        </authorList>
    </citation>
    <scope>NUCLEOTIDE SEQUENCE</scope>
    <source>
        <strain evidence="1">NK1-22</strain>
    </source>
</reference>
<dbReference type="EMBL" id="CP053540">
    <property type="protein sequence ID" value="WOB43191.1"/>
    <property type="molecule type" value="Genomic_DNA"/>
</dbReference>
<dbReference type="KEGG" id="tog:HNI00_08490"/>
<gene>
    <name evidence="1" type="ORF">HNI00_08490</name>
</gene>
<proteinExistence type="predicted"/>
<dbReference type="RefSeq" id="WP_316792451.1">
    <property type="nucleotide sequence ID" value="NZ_CP053540.1"/>
</dbReference>